<dbReference type="Gene3D" id="2.60.120.200">
    <property type="match status" value="1"/>
</dbReference>
<dbReference type="CDD" id="cd02181">
    <property type="entry name" value="GH16_fungal_Lam16A_glucanase"/>
    <property type="match status" value="1"/>
</dbReference>
<reference evidence="3 4" key="1">
    <citation type="submission" date="2024-01" db="EMBL/GenBank/DDBJ databases">
        <title>A draft genome for the cacao thread blight pathogen Marasmiellus scandens.</title>
        <authorList>
            <person name="Baruah I.K."/>
            <person name="Leung J."/>
            <person name="Bukari Y."/>
            <person name="Amoako-Attah I."/>
            <person name="Meinhardt L.W."/>
            <person name="Bailey B.A."/>
            <person name="Cohen S.P."/>
        </authorList>
    </citation>
    <scope>NUCLEOTIDE SEQUENCE [LARGE SCALE GENOMIC DNA]</scope>
    <source>
        <strain evidence="3 4">GH-19</strain>
    </source>
</reference>
<keyword evidence="1" id="KW-0732">Signal</keyword>
<dbReference type="PROSITE" id="PS51762">
    <property type="entry name" value="GH16_2"/>
    <property type="match status" value="1"/>
</dbReference>
<dbReference type="Pfam" id="PF26113">
    <property type="entry name" value="GH16_XgeA"/>
    <property type="match status" value="1"/>
</dbReference>
<dbReference type="EMBL" id="JBANRG010000001">
    <property type="protein sequence ID" value="KAK7472629.1"/>
    <property type="molecule type" value="Genomic_DNA"/>
</dbReference>
<dbReference type="PANTHER" id="PTHR10963:SF24">
    <property type="entry name" value="GLYCOSIDASE C21B10.07-RELATED"/>
    <property type="match status" value="1"/>
</dbReference>
<protein>
    <recommendedName>
        <fullName evidence="2">GH16 domain-containing protein</fullName>
    </recommendedName>
</protein>
<feature type="signal peptide" evidence="1">
    <location>
        <begin position="1"/>
        <end position="20"/>
    </location>
</feature>
<proteinExistence type="predicted"/>
<keyword evidence="4" id="KW-1185">Reference proteome</keyword>
<evidence type="ECO:0000259" key="2">
    <source>
        <dbReference type="PROSITE" id="PS51762"/>
    </source>
</evidence>
<evidence type="ECO:0000256" key="1">
    <source>
        <dbReference type="SAM" id="SignalP"/>
    </source>
</evidence>
<dbReference type="PANTHER" id="PTHR10963">
    <property type="entry name" value="GLYCOSYL HYDROLASE-RELATED"/>
    <property type="match status" value="1"/>
</dbReference>
<dbReference type="InterPro" id="IPR013320">
    <property type="entry name" value="ConA-like_dom_sf"/>
</dbReference>
<dbReference type="InterPro" id="IPR050546">
    <property type="entry name" value="Glycosyl_Hydrlase_16"/>
</dbReference>
<gene>
    <name evidence="3" type="ORF">VKT23_000742</name>
</gene>
<evidence type="ECO:0000313" key="4">
    <source>
        <dbReference type="Proteomes" id="UP001498398"/>
    </source>
</evidence>
<organism evidence="3 4">
    <name type="scientific">Marasmiellus scandens</name>
    <dbReference type="NCBI Taxonomy" id="2682957"/>
    <lineage>
        <taxon>Eukaryota</taxon>
        <taxon>Fungi</taxon>
        <taxon>Dikarya</taxon>
        <taxon>Basidiomycota</taxon>
        <taxon>Agaricomycotina</taxon>
        <taxon>Agaricomycetes</taxon>
        <taxon>Agaricomycetidae</taxon>
        <taxon>Agaricales</taxon>
        <taxon>Marasmiineae</taxon>
        <taxon>Omphalotaceae</taxon>
        <taxon>Marasmiellus</taxon>
    </lineage>
</organism>
<sequence length="334" mass="37158">MLNIPSLIFHLSSLFSIAVSQQEPQVFQISNAPLRYTVQRTYIGNDFYNLWIWKTFDDPTHGRVNYVDRQTSIEKNLTYASEDKFIMKADSSEIVPPESRGRDSIRIESIEPFSEALIILDLQHAPTGCATWPAFWTLSQKGPWPKGGEIDVIEGVNQNTKNLASLHTLPNCIMPDIRSQAGQTISNNCDSAFNFNQGCGVVSVQETSYGSGFNACGGGWYAMERSILGIKIWSFSRCNPPPPELQNPSLPINTAAWPLPDAFFPFAAESCSYSEHFDPHNMVFDITFCGDWAGNAFPSSGCGPSECAVFVDQNPGAFSEAYWEINSLRVYTPF</sequence>
<feature type="domain" description="GH16" evidence="2">
    <location>
        <begin position="41"/>
        <end position="301"/>
    </location>
</feature>
<dbReference type="InterPro" id="IPR000757">
    <property type="entry name" value="Beta-glucanase-like"/>
</dbReference>
<name>A0ABR1K578_9AGAR</name>
<feature type="chain" id="PRO_5046778284" description="GH16 domain-containing protein" evidence="1">
    <location>
        <begin position="21"/>
        <end position="334"/>
    </location>
</feature>
<comment type="caution">
    <text evidence="3">The sequence shown here is derived from an EMBL/GenBank/DDBJ whole genome shotgun (WGS) entry which is preliminary data.</text>
</comment>
<dbReference type="SUPFAM" id="SSF49899">
    <property type="entry name" value="Concanavalin A-like lectins/glucanases"/>
    <property type="match status" value="1"/>
</dbReference>
<dbReference type="Proteomes" id="UP001498398">
    <property type="component" value="Unassembled WGS sequence"/>
</dbReference>
<evidence type="ECO:0000313" key="3">
    <source>
        <dbReference type="EMBL" id="KAK7472629.1"/>
    </source>
</evidence>
<accession>A0ABR1K578</accession>